<dbReference type="Proteomes" id="UP001054902">
    <property type="component" value="Unassembled WGS sequence"/>
</dbReference>
<dbReference type="SUPFAM" id="SSF81383">
    <property type="entry name" value="F-box domain"/>
    <property type="match status" value="1"/>
</dbReference>
<dbReference type="InterPro" id="IPR036047">
    <property type="entry name" value="F-box-like_dom_sf"/>
</dbReference>
<dbReference type="AlphaFoldDB" id="A0AAD3H7T1"/>
<reference evidence="2 3" key="1">
    <citation type="journal article" date="2021" name="Sci. Rep.">
        <title>The genome of the diatom Chaetoceros tenuissimus carries an ancient integrated fragment of an extant virus.</title>
        <authorList>
            <person name="Hongo Y."/>
            <person name="Kimura K."/>
            <person name="Takaki Y."/>
            <person name="Yoshida Y."/>
            <person name="Baba S."/>
            <person name="Kobayashi G."/>
            <person name="Nagasaki K."/>
            <person name="Hano T."/>
            <person name="Tomaru Y."/>
        </authorList>
    </citation>
    <scope>NUCLEOTIDE SEQUENCE [LARGE SCALE GENOMIC DNA]</scope>
    <source>
        <strain evidence="2 3">NIES-3715</strain>
    </source>
</reference>
<keyword evidence="3" id="KW-1185">Reference proteome</keyword>
<sequence>MILPEEILMHIFDNLEFNETMWLKHVSKEFKKILDGDHFWMSIYAKKYPILKASLHEMTLKQLQQCFIVVKKRSDSKKWFSKIWKGQDDNPEISIASPIPLLPTQKNLMSSGYSMRSRRICLSSSQDRDQEILENVLRSPKDVDDWSDISSGRRAVKDISMNAFKSWWSSAPSITKDDTSDTLLFGSFHGKSIITEVAIQALRDPAYNPDINLRPWSVESKIYSWPKLSIQIFSIPVSVEEGSDNAPFFFCQDRTENRDFNHRSFRDSNDRFHHKECIDDILRDHIPVYESPIYDVSEKIEDKFQCYRIPDCVIGNVIAITLHGKRMKQFDYTGYYACVERAAIQGVPLLRQK</sequence>
<comment type="caution">
    <text evidence="2">The sequence shown here is derived from an EMBL/GenBank/DDBJ whole genome shotgun (WGS) entry which is preliminary data.</text>
</comment>
<feature type="domain" description="F-box" evidence="1">
    <location>
        <begin position="1"/>
        <end position="43"/>
    </location>
</feature>
<accession>A0AAD3H7T1</accession>
<gene>
    <name evidence="2" type="ORF">CTEN210_09639</name>
</gene>
<dbReference type="Pfam" id="PF12937">
    <property type="entry name" value="F-box-like"/>
    <property type="match status" value="1"/>
</dbReference>
<evidence type="ECO:0000313" key="3">
    <source>
        <dbReference type="Proteomes" id="UP001054902"/>
    </source>
</evidence>
<dbReference type="EMBL" id="BLLK01000046">
    <property type="protein sequence ID" value="GFH53163.1"/>
    <property type="molecule type" value="Genomic_DNA"/>
</dbReference>
<name>A0AAD3H7T1_9STRA</name>
<organism evidence="2 3">
    <name type="scientific">Chaetoceros tenuissimus</name>
    <dbReference type="NCBI Taxonomy" id="426638"/>
    <lineage>
        <taxon>Eukaryota</taxon>
        <taxon>Sar</taxon>
        <taxon>Stramenopiles</taxon>
        <taxon>Ochrophyta</taxon>
        <taxon>Bacillariophyta</taxon>
        <taxon>Coscinodiscophyceae</taxon>
        <taxon>Chaetocerotophycidae</taxon>
        <taxon>Chaetocerotales</taxon>
        <taxon>Chaetocerotaceae</taxon>
        <taxon>Chaetoceros</taxon>
    </lineage>
</organism>
<proteinExistence type="predicted"/>
<dbReference type="SMART" id="SM00256">
    <property type="entry name" value="FBOX"/>
    <property type="match status" value="1"/>
</dbReference>
<dbReference type="InterPro" id="IPR001810">
    <property type="entry name" value="F-box_dom"/>
</dbReference>
<dbReference type="PROSITE" id="PS50181">
    <property type="entry name" value="FBOX"/>
    <property type="match status" value="1"/>
</dbReference>
<dbReference type="Gene3D" id="1.20.1280.50">
    <property type="match status" value="1"/>
</dbReference>
<evidence type="ECO:0000259" key="1">
    <source>
        <dbReference type="PROSITE" id="PS50181"/>
    </source>
</evidence>
<evidence type="ECO:0000313" key="2">
    <source>
        <dbReference type="EMBL" id="GFH53163.1"/>
    </source>
</evidence>
<protein>
    <recommendedName>
        <fullName evidence="1">F-box domain-containing protein</fullName>
    </recommendedName>
</protein>